<dbReference type="GO" id="GO:0004791">
    <property type="term" value="F:thioredoxin-disulfide reductase (NADPH) activity"/>
    <property type="evidence" value="ECO:0007669"/>
    <property type="project" value="UniProtKB-UniRule"/>
</dbReference>
<gene>
    <name evidence="11" type="primary">trxB</name>
    <name evidence="11" type="ORF">HYN04_03795</name>
</gene>
<keyword evidence="12" id="KW-1185">Reference proteome</keyword>
<keyword evidence="9" id="KW-0521">NADP</keyword>
<dbReference type="KEGG" id="phb:HYN04_03795"/>
<protein>
    <recommendedName>
        <fullName evidence="2 8">Thioredoxin reductase</fullName>
        <ecNumber evidence="8">1.8.1.9</ecNumber>
    </recommendedName>
</protein>
<feature type="domain" description="FAD/NAD(P)-binding" evidence="10">
    <location>
        <begin position="10"/>
        <end position="301"/>
    </location>
</feature>
<evidence type="ECO:0000256" key="5">
    <source>
        <dbReference type="ARBA" id="ARBA00023002"/>
    </source>
</evidence>
<dbReference type="Gene3D" id="3.50.50.60">
    <property type="entry name" value="FAD/NAD(P)-binding domain"/>
    <property type="match status" value="2"/>
</dbReference>
<comment type="catalytic activity">
    <reaction evidence="8">
        <text>[thioredoxin]-dithiol + NADP(+) = [thioredoxin]-disulfide + NADPH + H(+)</text>
        <dbReference type="Rhea" id="RHEA:20345"/>
        <dbReference type="Rhea" id="RHEA-COMP:10698"/>
        <dbReference type="Rhea" id="RHEA-COMP:10700"/>
        <dbReference type="ChEBI" id="CHEBI:15378"/>
        <dbReference type="ChEBI" id="CHEBI:29950"/>
        <dbReference type="ChEBI" id="CHEBI:50058"/>
        <dbReference type="ChEBI" id="CHEBI:57783"/>
        <dbReference type="ChEBI" id="CHEBI:58349"/>
        <dbReference type="EC" id="1.8.1.9"/>
    </reaction>
</comment>
<dbReference type="PRINTS" id="PR00368">
    <property type="entry name" value="FADPNR"/>
</dbReference>
<keyword evidence="3 8" id="KW-0285">Flavoprotein</keyword>
<evidence type="ECO:0000313" key="12">
    <source>
        <dbReference type="Proteomes" id="UP000247763"/>
    </source>
</evidence>
<organism evidence="11 12">
    <name type="scientific">Phenylobacterium parvum</name>
    <dbReference type="NCBI Taxonomy" id="2201350"/>
    <lineage>
        <taxon>Bacteria</taxon>
        <taxon>Pseudomonadati</taxon>
        <taxon>Pseudomonadota</taxon>
        <taxon>Alphaproteobacteria</taxon>
        <taxon>Caulobacterales</taxon>
        <taxon>Caulobacteraceae</taxon>
        <taxon>Phenylobacterium</taxon>
    </lineage>
</organism>
<keyword evidence="5 8" id="KW-0560">Oxidoreductase</keyword>
<evidence type="ECO:0000256" key="1">
    <source>
        <dbReference type="ARBA" id="ARBA00009333"/>
    </source>
</evidence>
<dbReference type="NCBIfam" id="TIGR01292">
    <property type="entry name" value="TRX_reduct"/>
    <property type="match status" value="1"/>
</dbReference>
<dbReference type="InterPro" id="IPR036188">
    <property type="entry name" value="FAD/NAD-bd_sf"/>
</dbReference>
<comment type="similarity">
    <text evidence="1 8">Belongs to the class-II pyridine nucleotide-disulfide oxidoreductase family.</text>
</comment>
<dbReference type="AlphaFoldDB" id="A0A2Z3HKA2"/>
<dbReference type="InterPro" id="IPR005982">
    <property type="entry name" value="Thioredox_Rdtase"/>
</dbReference>
<keyword evidence="4 8" id="KW-0274">FAD</keyword>
<dbReference type="InterPro" id="IPR050097">
    <property type="entry name" value="Ferredoxin-NADP_redctase_2"/>
</dbReference>
<dbReference type="EC" id="1.8.1.9" evidence="8"/>
<dbReference type="PROSITE" id="PS00573">
    <property type="entry name" value="PYRIDINE_REDOX_2"/>
    <property type="match status" value="1"/>
</dbReference>
<dbReference type="GO" id="GO:0019430">
    <property type="term" value="P:removal of superoxide radicals"/>
    <property type="evidence" value="ECO:0007669"/>
    <property type="project" value="UniProtKB-UniRule"/>
</dbReference>
<evidence type="ECO:0000256" key="2">
    <source>
        <dbReference type="ARBA" id="ARBA00018719"/>
    </source>
</evidence>
<sequence>MSDSAPRSVRCLIVGSGPAGYTAAVYAARALLKPVLIQGLQPGGQLTITTDVENYPGYAEVIQGPWLMEQMQAQAEHVGTEIINDIVVTADLSVRPFRLTCDSGQVWLADTLIIATGAQARWLGLESEQRFQGFGVSACATCDGFFYRGKEVVVVGGGNTAVEEALFLTSFASKVTVVHRRDSFRAEAILQERLFANPKVEVVWDHQVEEVLGQTDPMGVTGVRLKSTKTGETRELACDGVFIAIGHAPASALFAGQLEMDASGYLKVKAGTASTAIPGVFAAGDVTDDVYRQAVTAAGMGCMAALEAVRLLAEEDHAASRAAAQ</sequence>
<evidence type="ECO:0000256" key="6">
    <source>
        <dbReference type="ARBA" id="ARBA00023157"/>
    </source>
</evidence>
<evidence type="ECO:0000256" key="9">
    <source>
        <dbReference type="RuleBase" id="RU003881"/>
    </source>
</evidence>
<dbReference type="InterPro" id="IPR023753">
    <property type="entry name" value="FAD/NAD-binding_dom"/>
</dbReference>
<evidence type="ECO:0000313" key="11">
    <source>
        <dbReference type="EMBL" id="AWM76953.1"/>
    </source>
</evidence>
<dbReference type="OrthoDB" id="9806179at2"/>
<dbReference type="Proteomes" id="UP000247763">
    <property type="component" value="Chromosome"/>
</dbReference>
<evidence type="ECO:0000256" key="4">
    <source>
        <dbReference type="ARBA" id="ARBA00022827"/>
    </source>
</evidence>
<dbReference type="PANTHER" id="PTHR48105">
    <property type="entry name" value="THIOREDOXIN REDUCTASE 1-RELATED-RELATED"/>
    <property type="match status" value="1"/>
</dbReference>
<dbReference type="SUPFAM" id="SSF51905">
    <property type="entry name" value="FAD/NAD(P)-binding domain"/>
    <property type="match status" value="1"/>
</dbReference>
<dbReference type="InterPro" id="IPR008255">
    <property type="entry name" value="Pyr_nucl-diS_OxRdtase_2_AS"/>
</dbReference>
<dbReference type="Pfam" id="PF07992">
    <property type="entry name" value="Pyr_redox_2"/>
    <property type="match status" value="1"/>
</dbReference>
<evidence type="ECO:0000256" key="8">
    <source>
        <dbReference type="RuleBase" id="RU003880"/>
    </source>
</evidence>
<dbReference type="RefSeq" id="WP_110449522.1">
    <property type="nucleotide sequence ID" value="NZ_CP029479.1"/>
</dbReference>
<dbReference type="EMBL" id="CP029479">
    <property type="protein sequence ID" value="AWM76953.1"/>
    <property type="molecule type" value="Genomic_DNA"/>
</dbReference>
<proteinExistence type="inferred from homology"/>
<evidence type="ECO:0000256" key="3">
    <source>
        <dbReference type="ARBA" id="ARBA00022630"/>
    </source>
</evidence>
<keyword evidence="6" id="KW-1015">Disulfide bond</keyword>
<dbReference type="GO" id="GO:0005737">
    <property type="term" value="C:cytoplasm"/>
    <property type="evidence" value="ECO:0007669"/>
    <property type="project" value="InterPro"/>
</dbReference>
<name>A0A2Z3HKA2_9CAUL</name>
<keyword evidence="7 8" id="KW-0676">Redox-active center</keyword>
<comment type="subunit">
    <text evidence="8">Homodimer.</text>
</comment>
<dbReference type="PRINTS" id="PR00469">
    <property type="entry name" value="PNDRDTASEII"/>
</dbReference>
<comment type="cofactor">
    <cofactor evidence="9">
        <name>FAD</name>
        <dbReference type="ChEBI" id="CHEBI:57692"/>
    </cofactor>
    <text evidence="9">Binds 1 FAD per subunit.</text>
</comment>
<evidence type="ECO:0000259" key="10">
    <source>
        <dbReference type="Pfam" id="PF07992"/>
    </source>
</evidence>
<reference evidence="12" key="1">
    <citation type="submission" date="2018-05" db="EMBL/GenBank/DDBJ databases">
        <title>Genome sequencing of Phenylobacterium sp. HYN0004.</title>
        <authorList>
            <person name="Yi H."/>
            <person name="Baek C."/>
        </authorList>
    </citation>
    <scope>NUCLEOTIDE SEQUENCE [LARGE SCALE GENOMIC DNA]</scope>
    <source>
        <strain evidence="12">HYN0004</strain>
    </source>
</reference>
<accession>A0A2Z3HKA2</accession>
<evidence type="ECO:0000256" key="7">
    <source>
        <dbReference type="ARBA" id="ARBA00023284"/>
    </source>
</evidence>